<evidence type="ECO:0000313" key="4">
    <source>
        <dbReference type="Proteomes" id="UP000662703"/>
    </source>
</evidence>
<dbReference type="Proteomes" id="UP000662703">
    <property type="component" value="Unassembled WGS sequence"/>
</dbReference>
<dbReference type="InterPro" id="IPR022742">
    <property type="entry name" value="Hydrolase_4"/>
</dbReference>
<dbReference type="SUPFAM" id="SSF53474">
    <property type="entry name" value="alpha/beta-Hydrolases"/>
    <property type="match status" value="1"/>
</dbReference>
<evidence type="ECO:0000259" key="2">
    <source>
        <dbReference type="Pfam" id="PF12146"/>
    </source>
</evidence>
<evidence type="ECO:0000256" key="1">
    <source>
        <dbReference type="ARBA" id="ARBA00022801"/>
    </source>
</evidence>
<dbReference type="PANTHER" id="PTHR43798:SF31">
    <property type="entry name" value="AB HYDROLASE SUPERFAMILY PROTEIN YCLE"/>
    <property type="match status" value="1"/>
</dbReference>
<keyword evidence="4" id="KW-1185">Reference proteome</keyword>
<accession>A0ABS0ATE7</accession>
<dbReference type="GO" id="GO:0016787">
    <property type="term" value="F:hydrolase activity"/>
    <property type="evidence" value="ECO:0007669"/>
    <property type="project" value="UniProtKB-KW"/>
</dbReference>
<gene>
    <name evidence="3" type="ORF">Y5W_02702</name>
</gene>
<dbReference type="Pfam" id="PF12146">
    <property type="entry name" value="Hydrolase_4"/>
    <property type="match status" value="1"/>
</dbReference>
<evidence type="ECO:0000313" key="3">
    <source>
        <dbReference type="EMBL" id="MBF5057408.1"/>
    </source>
</evidence>
<name>A0ABS0ATE7_9GAMM</name>
<reference evidence="3 4" key="1">
    <citation type="submission" date="2012-09" db="EMBL/GenBank/DDBJ databases">
        <title>Genome Sequence of alkane-degrading Bacterium Alcanivorax sp. 521-1.</title>
        <authorList>
            <person name="Lai Q."/>
            <person name="Shao Z."/>
        </authorList>
    </citation>
    <scope>NUCLEOTIDE SEQUENCE [LARGE SCALE GENOMIC DNA]</scope>
    <source>
        <strain evidence="3 4">521-1</strain>
    </source>
</reference>
<comment type="caution">
    <text evidence="3">The sequence shown here is derived from an EMBL/GenBank/DDBJ whole genome shotgun (WGS) entry which is preliminary data.</text>
</comment>
<feature type="domain" description="Serine aminopeptidase S33" evidence="2">
    <location>
        <begin position="79"/>
        <end position="308"/>
    </location>
</feature>
<dbReference type="EMBL" id="ARXX01000045">
    <property type="protein sequence ID" value="MBF5057408.1"/>
    <property type="molecule type" value="Genomic_DNA"/>
</dbReference>
<sequence length="328" mass="35040">MHIIKTLLFIGLTGATIYLATGLALTLLSPLAEDDAPPATGLFNGLRSPDTPPPPLSLYPTRDGSALHYRAYPAEGGADRVLVLIHGSGSHGAYLAPLARAVAGAGLAHVYTPDLRGHGTAPARRGDVDYIGQLEDDLDDFLARLRLEHPNATLLLGGHSSGGGLVIRHAGGRPEIKADGYLLLAPYLHHKAPTHRADAGWARPNVPRLIGLSLLNRVGITAFNDRPVIRFNMPRTVRDGTETLTYSYRLLVSLHPRDDYAADLAALNAPTLVLVGKNDQTFQADAYAAVFQDAAPEAEVRLLPDVGHLDLVAAPAALTAVKTWLNRF</sequence>
<dbReference type="PANTHER" id="PTHR43798">
    <property type="entry name" value="MONOACYLGLYCEROL LIPASE"/>
    <property type="match status" value="1"/>
</dbReference>
<dbReference type="RefSeq" id="WP_228548700.1">
    <property type="nucleotide sequence ID" value="NZ_ARXX01000045.1"/>
</dbReference>
<dbReference type="InterPro" id="IPR050266">
    <property type="entry name" value="AB_hydrolase_sf"/>
</dbReference>
<dbReference type="Gene3D" id="3.40.50.1820">
    <property type="entry name" value="alpha/beta hydrolase"/>
    <property type="match status" value="1"/>
</dbReference>
<protein>
    <submittedName>
        <fullName evidence="3">Alpha/beta fold hydrolase</fullName>
    </submittedName>
</protein>
<organism evidence="3 4">
    <name type="scientific">Alloalcanivorax profundimaris</name>
    <dbReference type="NCBI Taxonomy" id="2735259"/>
    <lineage>
        <taxon>Bacteria</taxon>
        <taxon>Pseudomonadati</taxon>
        <taxon>Pseudomonadota</taxon>
        <taxon>Gammaproteobacteria</taxon>
        <taxon>Oceanospirillales</taxon>
        <taxon>Alcanivoracaceae</taxon>
        <taxon>Alloalcanivorax</taxon>
    </lineage>
</organism>
<proteinExistence type="predicted"/>
<keyword evidence="1 3" id="KW-0378">Hydrolase</keyword>
<dbReference type="InterPro" id="IPR029058">
    <property type="entry name" value="AB_hydrolase_fold"/>
</dbReference>